<feature type="signal peptide" evidence="1">
    <location>
        <begin position="1"/>
        <end position="21"/>
    </location>
</feature>
<dbReference type="EMBL" id="FOYD01000007">
    <property type="protein sequence ID" value="SFQ85490.1"/>
    <property type="molecule type" value="Genomic_DNA"/>
</dbReference>
<evidence type="ECO:0000256" key="1">
    <source>
        <dbReference type="SAM" id="SignalP"/>
    </source>
</evidence>
<accession>A0A1I6BX19</accession>
<gene>
    <name evidence="2" type="ORF">RED13_002351</name>
    <name evidence="3" type="ORF">SAMN05216578_107151</name>
</gene>
<keyword evidence="1" id="KW-0732">Signal</keyword>
<dbReference type="Proteomes" id="UP001281217">
    <property type="component" value="Unassembled WGS sequence"/>
</dbReference>
<feature type="chain" id="PRO_5043145570" description="Lipoprotein-attachment site-containing protein" evidence="1">
    <location>
        <begin position="22"/>
        <end position="40"/>
    </location>
</feature>
<evidence type="ECO:0000313" key="5">
    <source>
        <dbReference type="Proteomes" id="UP001281217"/>
    </source>
</evidence>
<keyword evidence="5" id="KW-1185">Reference proteome</keyword>
<proteinExistence type="predicted"/>
<name>A0A1I6BX19_9GAMM</name>
<evidence type="ECO:0000313" key="2">
    <source>
        <dbReference type="EMBL" id="MDX9687908.1"/>
    </source>
</evidence>
<reference evidence="2" key="3">
    <citation type="submission" date="2024-05" db="EMBL/GenBank/DDBJ databases">
        <authorList>
            <person name="de Witt J."/>
        </authorList>
    </citation>
    <scope>NUCLEOTIDE SEQUENCE</scope>
    <source>
        <strain evidence="2">FZJ</strain>
    </source>
</reference>
<protein>
    <recommendedName>
        <fullName evidence="6">Lipoprotein-attachment site-containing protein</fullName>
    </recommendedName>
</protein>
<sequence length="40" mass="4325">MNWKLYSALTLSLLLVLSAGCSSNKKDYRPLGEPTAGRGL</sequence>
<reference evidence="5" key="2">
    <citation type="submission" date="2023-07" db="EMBL/GenBank/DDBJ databases">
        <authorList>
            <person name="de Witt J."/>
        </authorList>
    </citation>
    <scope>NUCLEOTIDE SEQUENCE [LARGE SCALE GENOMIC DNA]</scope>
    <source>
        <strain evidence="5">FZJ</strain>
    </source>
</reference>
<reference evidence="3 4" key="1">
    <citation type="submission" date="2016-10" db="EMBL/GenBank/DDBJ databases">
        <authorList>
            <person name="de Groot N.N."/>
        </authorList>
    </citation>
    <scope>NUCLEOTIDE SEQUENCE [LARGE SCALE GENOMIC DNA]</scope>
    <source>
        <strain evidence="3 4">JCM 18415</strain>
    </source>
</reference>
<dbReference type="AlphaFoldDB" id="A0A1I6BX19"/>
<organism evidence="3 4">
    <name type="scientific">Halopseudomonas formosensis</name>
    <dbReference type="NCBI Taxonomy" id="1002526"/>
    <lineage>
        <taxon>Bacteria</taxon>
        <taxon>Pseudomonadati</taxon>
        <taxon>Pseudomonadota</taxon>
        <taxon>Gammaproteobacteria</taxon>
        <taxon>Pseudomonadales</taxon>
        <taxon>Pseudomonadaceae</taxon>
        <taxon>Halopseudomonas</taxon>
    </lineage>
</organism>
<evidence type="ECO:0000313" key="3">
    <source>
        <dbReference type="EMBL" id="SFQ85490.1"/>
    </source>
</evidence>
<dbReference type="EMBL" id="JAVRDO010000005">
    <property type="protein sequence ID" value="MDX9687908.1"/>
    <property type="molecule type" value="Genomic_DNA"/>
</dbReference>
<dbReference type="RefSeq" id="WP_268875177.1">
    <property type="nucleotide sequence ID" value="NZ_FOYD01000007.1"/>
</dbReference>
<dbReference type="STRING" id="1002526.SAMN05216578_107151"/>
<evidence type="ECO:0008006" key="6">
    <source>
        <dbReference type="Google" id="ProtNLM"/>
    </source>
</evidence>
<dbReference type="PROSITE" id="PS51257">
    <property type="entry name" value="PROKAR_LIPOPROTEIN"/>
    <property type="match status" value="1"/>
</dbReference>
<dbReference type="Proteomes" id="UP000242815">
    <property type="component" value="Unassembled WGS sequence"/>
</dbReference>
<evidence type="ECO:0000313" key="4">
    <source>
        <dbReference type="Proteomes" id="UP000242815"/>
    </source>
</evidence>